<dbReference type="EMBL" id="HACG01034777">
    <property type="protein sequence ID" value="CEK81642.1"/>
    <property type="molecule type" value="Transcribed_RNA"/>
</dbReference>
<feature type="region of interest" description="Disordered" evidence="1">
    <location>
        <begin position="1"/>
        <end position="139"/>
    </location>
</feature>
<protein>
    <submittedName>
        <fullName evidence="2">Uncharacterized protein</fullName>
    </submittedName>
</protein>
<accession>A0A0B7ALY7</accession>
<dbReference type="AlphaFoldDB" id="A0A0B7ALY7"/>
<name>A0A0B7ALY7_9EUPU</name>
<gene>
    <name evidence="2" type="primary">ORF127129</name>
</gene>
<reference evidence="2" key="1">
    <citation type="submission" date="2014-12" db="EMBL/GenBank/DDBJ databases">
        <title>Insight into the proteome of Arion vulgaris.</title>
        <authorList>
            <person name="Aradska J."/>
            <person name="Bulat T."/>
            <person name="Smidak R."/>
            <person name="Sarate P."/>
            <person name="Gangsoo J."/>
            <person name="Sialana F."/>
            <person name="Bilban M."/>
            <person name="Lubec G."/>
        </authorList>
    </citation>
    <scope>NUCLEOTIDE SEQUENCE</scope>
    <source>
        <tissue evidence="2">Skin</tissue>
    </source>
</reference>
<organism evidence="2">
    <name type="scientific">Arion vulgaris</name>
    <dbReference type="NCBI Taxonomy" id="1028688"/>
    <lineage>
        <taxon>Eukaryota</taxon>
        <taxon>Metazoa</taxon>
        <taxon>Spiralia</taxon>
        <taxon>Lophotrochozoa</taxon>
        <taxon>Mollusca</taxon>
        <taxon>Gastropoda</taxon>
        <taxon>Heterobranchia</taxon>
        <taxon>Euthyneura</taxon>
        <taxon>Panpulmonata</taxon>
        <taxon>Eupulmonata</taxon>
        <taxon>Stylommatophora</taxon>
        <taxon>Helicina</taxon>
        <taxon>Arionoidea</taxon>
        <taxon>Arionidae</taxon>
        <taxon>Arion</taxon>
    </lineage>
</organism>
<sequence>ITIPDMDASLRKGTVGDKVPGLQQKATSSSNAASTEKSVPHSTDQKVASSGMKSGQAAPTNLPGSIAKNKKTDDAKNIKSSSRRGEKAETIKGSKKKGKSSEEPFVVGMPKDKKTNNDQTLPNKGIKKGKKNKKGVAGNEMQKKLALGNLLLKHRKENFKKKQKFKHSCLHYNQYQTWESPGCHRQR</sequence>
<feature type="compositionally biased region" description="Basic and acidic residues" evidence="1">
    <location>
        <begin position="70"/>
        <end position="92"/>
    </location>
</feature>
<proteinExistence type="predicted"/>
<feature type="compositionally biased region" description="Basic residues" evidence="1">
    <location>
        <begin position="125"/>
        <end position="134"/>
    </location>
</feature>
<feature type="non-terminal residue" evidence="2">
    <location>
        <position position="1"/>
    </location>
</feature>
<feature type="compositionally biased region" description="Polar residues" evidence="1">
    <location>
        <begin position="24"/>
        <end position="63"/>
    </location>
</feature>
<evidence type="ECO:0000256" key="1">
    <source>
        <dbReference type="SAM" id="MobiDB-lite"/>
    </source>
</evidence>
<evidence type="ECO:0000313" key="2">
    <source>
        <dbReference type="EMBL" id="CEK81642.1"/>
    </source>
</evidence>